<organism evidence="3 4">
    <name type="scientific">Pseudofulvimonas gallinarii</name>
    <dbReference type="NCBI Taxonomy" id="634155"/>
    <lineage>
        <taxon>Bacteria</taxon>
        <taxon>Pseudomonadati</taxon>
        <taxon>Pseudomonadota</taxon>
        <taxon>Gammaproteobacteria</taxon>
        <taxon>Lysobacterales</taxon>
        <taxon>Rhodanobacteraceae</taxon>
        <taxon>Pseudofulvimonas</taxon>
    </lineage>
</organism>
<name>A0A4R3LEA7_9GAMM</name>
<accession>A0A4R3LEA7</accession>
<sequence>MNARTPTLFFLAFSAALAGCDRPGDAPEPAATASETAAQAPAPVPPPSAAPAAATAPADAFLARIASHCGQAFAGRIVANEPAQGDDPFDGKPLVMHVRECDEREVRIPFHVGDDHSRTWVLTRTVSGLRLKHDHRHEDGSVDAVTMYGGDTTGEGSPLRQEFPVDAESVATFEREGLNASVTNTWAMEIDTGRRFLYELSRPGGRLFQVEFDLTAPVATPPTPWGHDDVSETR</sequence>
<feature type="region of interest" description="Disordered" evidence="1">
    <location>
        <begin position="23"/>
        <end position="52"/>
    </location>
</feature>
<evidence type="ECO:0008006" key="5">
    <source>
        <dbReference type="Google" id="ProtNLM"/>
    </source>
</evidence>
<dbReference type="EMBL" id="SMAF01000008">
    <property type="protein sequence ID" value="TCS98501.1"/>
    <property type="molecule type" value="Genomic_DNA"/>
</dbReference>
<dbReference type="PROSITE" id="PS51257">
    <property type="entry name" value="PROKAR_LIPOPROTEIN"/>
    <property type="match status" value="1"/>
</dbReference>
<reference evidence="3 4" key="1">
    <citation type="submission" date="2019-03" db="EMBL/GenBank/DDBJ databases">
        <title>Genomic Encyclopedia of Type Strains, Phase IV (KMG-IV): sequencing the most valuable type-strain genomes for metagenomic binning, comparative biology and taxonomic classification.</title>
        <authorList>
            <person name="Goeker M."/>
        </authorList>
    </citation>
    <scope>NUCLEOTIDE SEQUENCE [LARGE SCALE GENOMIC DNA]</scope>
    <source>
        <strain evidence="3 4">DSM 21944</strain>
    </source>
</reference>
<feature type="chain" id="PRO_5020798957" description="Lipoprotein" evidence="2">
    <location>
        <begin position="19"/>
        <end position="234"/>
    </location>
</feature>
<comment type="caution">
    <text evidence="3">The sequence shown here is derived from an EMBL/GenBank/DDBJ whole genome shotgun (WGS) entry which is preliminary data.</text>
</comment>
<evidence type="ECO:0000313" key="3">
    <source>
        <dbReference type="EMBL" id="TCS98501.1"/>
    </source>
</evidence>
<evidence type="ECO:0000256" key="2">
    <source>
        <dbReference type="SAM" id="SignalP"/>
    </source>
</evidence>
<gene>
    <name evidence="3" type="ORF">EDC25_10881</name>
</gene>
<dbReference type="RefSeq" id="WP_205985015.1">
    <property type="nucleotide sequence ID" value="NZ_JBHLWF010000087.1"/>
</dbReference>
<evidence type="ECO:0000256" key="1">
    <source>
        <dbReference type="SAM" id="MobiDB-lite"/>
    </source>
</evidence>
<keyword evidence="4" id="KW-1185">Reference proteome</keyword>
<dbReference type="AlphaFoldDB" id="A0A4R3LEA7"/>
<dbReference type="Proteomes" id="UP000294599">
    <property type="component" value="Unassembled WGS sequence"/>
</dbReference>
<protein>
    <recommendedName>
        <fullName evidence="5">Lipoprotein</fullName>
    </recommendedName>
</protein>
<feature type="signal peptide" evidence="2">
    <location>
        <begin position="1"/>
        <end position="18"/>
    </location>
</feature>
<evidence type="ECO:0000313" key="4">
    <source>
        <dbReference type="Proteomes" id="UP000294599"/>
    </source>
</evidence>
<proteinExistence type="predicted"/>
<feature type="compositionally biased region" description="Low complexity" evidence="1">
    <location>
        <begin position="27"/>
        <end position="41"/>
    </location>
</feature>
<keyword evidence="2" id="KW-0732">Signal</keyword>